<proteinExistence type="predicted"/>
<dbReference type="EMBL" id="BAABAH010000018">
    <property type="protein sequence ID" value="GAA3833227.1"/>
    <property type="molecule type" value="Genomic_DNA"/>
</dbReference>
<organism evidence="3 4">
    <name type="scientific">Nocardioides panacisoli</name>
    <dbReference type="NCBI Taxonomy" id="627624"/>
    <lineage>
        <taxon>Bacteria</taxon>
        <taxon>Bacillati</taxon>
        <taxon>Actinomycetota</taxon>
        <taxon>Actinomycetes</taxon>
        <taxon>Propionibacteriales</taxon>
        <taxon>Nocardioidaceae</taxon>
        <taxon>Nocardioides</taxon>
    </lineage>
</organism>
<evidence type="ECO:0000313" key="4">
    <source>
        <dbReference type="Proteomes" id="UP001501821"/>
    </source>
</evidence>
<dbReference type="Gene3D" id="1.10.10.10">
    <property type="entry name" value="Winged helix-like DNA-binding domain superfamily/Winged helix DNA-binding domain"/>
    <property type="match status" value="1"/>
</dbReference>
<feature type="domain" description="Transcription regulator PadR N-terminal" evidence="2">
    <location>
        <begin position="89"/>
        <end position="166"/>
    </location>
</feature>
<dbReference type="PANTHER" id="PTHR33169:SF26">
    <property type="entry name" value="CONSERVED PROTEIN"/>
    <property type="match status" value="1"/>
</dbReference>
<comment type="caution">
    <text evidence="3">The sequence shown here is derived from an EMBL/GenBank/DDBJ whole genome shotgun (WGS) entry which is preliminary data.</text>
</comment>
<accession>A0ABP7J2Q5</accession>
<keyword evidence="4" id="KW-1185">Reference proteome</keyword>
<dbReference type="PANTHER" id="PTHR33169">
    <property type="entry name" value="PADR-FAMILY TRANSCRIPTIONAL REGULATOR"/>
    <property type="match status" value="1"/>
</dbReference>
<dbReference type="InterPro" id="IPR005149">
    <property type="entry name" value="Tscrpt_reg_PadR_N"/>
</dbReference>
<reference evidence="4" key="1">
    <citation type="journal article" date="2019" name="Int. J. Syst. Evol. Microbiol.">
        <title>The Global Catalogue of Microorganisms (GCM) 10K type strain sequencing project: providing services to taxonomists for standard genome sequencing and annotation.</title>
        <authorList>
            <consortium name="The Broad Institute Genomics Platform"/>
            <consortium name="The Broad Institute Genome Sequencing Center for Infectious Disease"/>
            <person name="Wu L."/>
            <person name="Ma J."/>
        </authorList>
    </citation>
    <scope>NUCLEOTIDE SEQUENCE [LARGE SCALE GENOMIC DNA]</scope>
    <source>
        <strain evidence="4">JCM 16953</strain>
    </source>
</reference>
<dbReference type="Proteomes" id="UP001501821">
    <property type="component" value="Unassembled WGS sequence"/>
</dbReference>
<name>A0ABP7J2Q5_9ACTN</name>
<evidence type="ECO:0000256" key="1">
    <source>
        <dbReference type="SAM" id="Coils"/>
    </source>
</evidence>
<evidence type="ECO:0000259" key="2">
    <source>
        <dbReference type="Pfam" id="PF03551"/>
    </source>
</evidence>
<dbReference type="InterPro" id="IPR036390">
    <property type="entry name" value="WH_DNA-bd_sf"/>
</dbReference>
<gene>
    <name evidence="3" type="ORF">GCM10022242_37850</name>
</gene>
<evidence type="ECO:0000313" key="3">
    <source>
        <dbReference type="EMBL" id="GAA3833227.1"/>
    </source>
</evidence>
<dbReference type="InterPro" id="IPR052509">
    <property type="entry name" value="Metal_resp_DNA-bind_regulator"/>
</dbReference>
<sequence>MRSHNSRCFGVFGVFEAFAPAPRPVAIAPAFRFPLATGGKRTGPVRRPPFGGPGDPRRTRPIHRMFAFHGYIATIGRMARRGDTIELAVLGLLHEGPMHGYELRKRLNLMLGWGRILSYGSLYPALKKMLRNNLIEELSGAAGVAPTSRRQRIVYQVTEKGTEEFSRLMTDVGPAAWEDDNFDIRFRFFSSTDMEIRLRVLEGRRSRLQERLDRVQRELAMTQKEVDRYAAELQRHGVESVEREVRWLSDLINAERGTPTPTPDKEGLS</sequence>
<feature type="coiled-coil region" evidence="1">
    <location>
        <begin position="198"/>
        <end position="232"/>
    </location>
</feature>
<keyword evidence="1" id="KW-0175">Coiled coil</keyword>
<dbReference type="SUPFAM" id="SSF46785">
    <property type="entry name" value="Winged helix' DNA-binding domain"/>
    <property type="match status" value="1"/>
</dbReference>
<protein>
    <recommendedName>
        <fullName evidence="2">Transcription regulator PadR N-terminal domain-containing protein</fullName>
    </recommendedName>
</protein>
<dbReference type="InterPro" id="IPR036388">
    <property type="entry name" value="WH-like_DNA-bd_sf"/>
</dbReference>
<dbReference type="Pfam" id="PF03551">
    <property type="entry name" value="PadR"/>
    <property type="match status" value="1"/>
</dbReference>